<evidence type="ECO:0000259" key="3">
    <source>
        <dbReference type="PROSITE" id="PS51146"/>
    </source>
</evidence>
<dbReference type="PANTHER" id="PTHR43637">
    <property type="entry name" value="UPF0273 PROTEIN TM_0370"/>
    <property type="match status" value="1"/>
</dbReference>
<evidence type="ECO:0000313" key="5">
    <source>
        <dbReference type="Proteomes" id="UP000675968"/>
    </source>
</evidence>
<reference evidence="4" key="1">
    <citation type="submission" date="2021-03" db="EMBL/GenBank/DDBJ databases">
        <authorList>
            <person name="Jaffe A."/>
        </authorList>
    </citation>
    <scope>NUCLEOTIDE SEQUENCE</scope>
    <source>
        <strain evidence="4">RIFCSPLOWO2_01_FULL_AR10_48_17</strain>
    </source>
</reference>
<organism evidence="4 5">
    <name type="scientific">Candidatus Iainarchaeum sp</name>
    <dbReference type="NCBI Taxonomy" id="3101447"/>
    <lineage>
        <taxon>Archaea</taxon>
        <taxon>Candidatus Iainarchaeota</taxon>
        <taxon>Candidatus Iainarchaeia</taxon>
        <taxon>Candidatus Iainarchaeales</taxon>
        <taxon>Candidatus Iainarchaeaceae</taxon>
        <taxon>Candidatus Iainarchaeum</taxon>
    </lineage>
</organism>
<evidence type="ECO:0000313" key="4">
    <source>
        <dbReference type="EMBL" id="MBS3061684.1"/>
    </source>
</evidence>
<comment type="caution">
    <text evidence="4">The sequence shown here is derived from an EMBL/GenBank/DDBJ whole genome shotgun (WGS) entry which is preliminary data.</text>
</comment>
<dbReference type="SUPFAM" id="SSF52540">
    <property type="entry name" value="P-loop containing nucleoside triphosphate hydrolases"/>
    <property type="match status" value="1"/>
</dbReference>
<dbReference type="PROSITE" id="PS51146">
    <property type="entry name" value="KAIC"/>
    <property type="match status" value="1"/>
</dbReference>
<dbReference type="InterPro" id="IPR014774">
    <property type="entry name" value="KaiC-like_dom"/>
</dbReference>
<accession>A0A8T4L576</accession>
<feature type="domain" description="KaiC" evidence="3">
    <location>
        <begin position="12"/>
        <end position="245"/>
    </location>
</feature>
<dbReference type="EMBL" id="JAGVWC010000010">
    <property type="protein sequence ID" value="MBS3061684.1"/>
    <property type="molecule type" value="Genomic_DNA"/>
</dbReference>
<dbReference type="AlphaFoldDB" id="A0A8T4L576"/>
<evidence type="ECO:0000256" key="1">
    <source>
        <dbReference type="ARBA" id="ARBA00022741"/>
    </source>
</evidence>
<evidence type="ECO:0000256" key="2">
    <source>
        <dbReference type="ARBA" id="ARBA00022840"/>
    </source>
</evidence>
<sequence length="245" mass="27168">MVRVAFVPDAFERVKTFVPGMDKLIQGGFPKGHVILVAGTPGVGKSILCSQILYFNAMEGKKCLYLNLEQNSSRIESQMIQFGWDPKKAKNLKLLSLDADDPNLVNFLLLELKNSQYDVVCLDSLDSITSNPVSPSNLSFKEESKVFAMDPLNMNRLRLKSIFKALGQSNSTILLTSERVESPGNQGGLTRDTISEFLCDGILLLRIGSVGTAVRRTLAILKMRLTKIDLFAHPFEITETGIRLE</sequence>
<dbReference type="Proteomes" id="UP000675968">
    <property type="component" value="Unassembled WGS sequence"/>
</dbReference>
<keyword evidence="1" id="KW-0547">Nucleotide-binding</keyword>
<dbReference type="Gene3D" id="3.40.50.300">
    <property type="entry name" value="P-loop containing nucleotide triphosphate hydrolases"/>
    <property type="match status" value="1"/>
</dbReference>
<gene>
    <name evidence="4" type="ORF">J4215_03825</name>
</gene>
<dbReference type="InterPro" id="IPR003593">
    <property type="entry name" value="AAA+_ATPase"/>
</dbReference>
<dbReference type="InterPro" id="IPR027417">
    <property type="entry name" value="P-loop_NTPase"/>
</dbReference>
<proteinExistence type="predicted"/>
<name>A0A8T4L576_9ARCH</name>
<dbReference type="Pfam" id="PF06745">
    <property type="entry name" value="ATPase"/>
    <property type="match status" value="2"/>
</dbReference>
<keyword evidence="2" id="KW-0067">ATP-binding</keyword>
<protein>
    <submittedName>
        <fullName evidence="4">AAA family ATPase</fullName>
    </submittedName>
</protein>
<reference evidence="4" key="2">
    <citation type="submission" date="2021-05" db="EMBL/GenBank/DDBJ databases">
        <title>Protein family content uncovers lineage relationships and bacterial pathway maintenance mechanisms in DPANN archaea.</title>
        <authorList>
            <person name="Castelle C.J."/>
            <person name="Meheust R."/>
            <person name="Jaffe A.L."/>
            <person name="Seitz K."/>
            <person name="Gong X."/>
            <person name="Baker B.J."/>
            <person name="Banfield J.F."/>
        </authorList>
    </citation>
    <scope>NUCLEOTIDE SEQUENCE</scope>
    <source>
        <strain evidence="4">RIFCSPLOWO2_01_FULL_AR10_48_17</strain>
    </source>
</reference>
<dbReference type="InterPro" id="IPR010624">
    <property type="entry name" value="KaiC_dom"/>
</dbReference>
<dbReference type="GO" id="GO:0005524">
    <property type="term" value="F:ATP binding"/>
    <property type="evidence" value="ECO:0007669"/>
    <property type="project" value="UniProtKB-KW"/>
</dbReference>
<dbReference type="SMART" id="SM00382">
    <property type="entry name" value="AAA"/>
    <property type="match status" value="1"/>
</dbReference>